<dbReference type="NCBIfam" id="TIGR00654">
    <property type="entry name" value="PhzF_family"/>
    <property type="match status" value="1"/>
</dbReference>
<protein>
    <submittedName>
        <fullName evidence="3">Isomerase</fullName>
    </submittedName>
</protein>
<comment type="caution">
    <text evidence="3">The sequence shown here is derived from an EMBL/GenBank/DDBJ whole genome shotgun (WGS) entry which is preliminary data.</text>
</comment>
<keyword evidence="4" id="KW-1185">Reference proteome</keyword>
<organism evidence="3 4">
    <name type="scientific">Chelonobacter oris</name>
    <dbReference type="NCBI Taxonomy" id="505317"/>
    <lineage>
        <taxon>Bacteria</taxon>
        <taxon>Pseudomonadati</taxon>
        <taxon>Pseudomonadota</taxon>
        <taxon>Gammaproteobacteria</taxon>
        <taxon>Pasteurellales</taxon>
        <taxon>Pasteurellaceae</taxon>
        <taxon>Chelonobacter</taxon>
    </lineage>
</organism>
<dbReference type="Gene3D" id="3.10.310.10">
    <property type="entry name" value="Diaminopimelate Epimerase, Chain A, domain 1"/>
    <property type="match status" value="2"/>
</dbReference>
<dbReference type="PIRSF" id="PIRSF016184">
    <property type="entry name" value="PhzC_PhzF"/>
    <property type="match status" value="1"/>
</dbReference>
<dbReference type="EMBL" id="JSUM01000010">
    <property type="protein sequence ID" value="KGQ70548.1"/>
    <property type="molecule type" value="Genomic_DNA"/>
</dbReference>
<evidence type="ECO:0000256" key="1">
    <source>
        <dbReference type="ARBA" id="ARBA00008270"/>
    </source>
</evidence>
<dbReference type="AlphaFoldDB" id="A0A0A3AMB4"/>
<dbReference type="InterPro" id="IPR003719">
    <property type="entry name" value="Phenazine_PhzF-like"/>
</dbReference>
<keyword evidence="3" id="KW-0413">Isomerase</keyword>
<evidence type="ECO:0000256" key="2">
    <source>
        <dbReference type="PIRSR" id="PIRSR016184-1"/>
    </source>
</evidence>
<dbReference type="RefSeq" id="WP_034615316.1">
    <property type="nucleotide sequence ID" value="NZ_JSUM01000010.1"/>
</dbReference>
<reference evidence="3 4" key="1">
    <citation type="submission" date="2014-11" db="EMBL/GenBank/DDBJ databases">
        <title>Draft genome sequence of Chelonobacter oris 1662T, associated with respiratory disease in Hermann's Tortoises.</title>
        <authorList>
            <person name="Kudirkiene E."/>
            <person name="Hansen M.J."/>
            <person name="Bojesen A.M."/>
        </authorList>
    </citation>
    <scope>NUCLEOTIDE SEQUENCE [LARGE SCALE GENOMIC DNA]</scope>
    <source>
        <strain evidence="3 4">1662</strain>
    </source>
</reference>
<dbReference type="Pfam" id="PF02567">
    <property type="entry name" value="PhzC-PhzF"/>
    <property type="match status" value="1"/>
</dbReference>
<dbReference type="OrthoDB" id="9788221at2"/>
<accession>A0A0A3AMB4</accession>
<dbReference type="SUPFAM" id="SSF54506">
    <property type="entry name" value="Diaminopimelate epimerase-like"/>
    <property type="match status" value="1"/>
</dbReference>
<proteinExistence type="inferred from homology"/>
<evidence type="ECO:0000313" key="3">
    <source>
        <dbReference type="EMBL" id="KGQ70548.1"/>
    </source>
</evidence>
<dbReference type="STRING" id="505317.OA57_06815"/>
<dbReference type="Proteomes" id="UP000030380">
    <property type="component" value="Unassembled WGS sequence"/>
</dbReference>
<name>A0A0A3AMB4_9PAST</name>
<comment type="similarity">
    <text evidence="1">Belongs to the PhzF family.</text>
</comment>
<dbReference type="PANTHER" id="PTHR13774">
    <property type="entry name" value="PHENAZINE BIOSYNTHESIS PROTEIN"/>
    <property type="match status" value="1"/>
</dbReference>
<sequence>MQRYSYQLVNVFAESHFGGNPLAVFPQADGLSQQQMQLIARQFNLSETVFIQAVDKSAANKQSAVRKLKIFTPNYEMPFAGHPTIGAAFVLHNLLQLEDTYRLQTEAGQVRIQHQHEVITLALNNGVEVENAPLTAEQAAAILGLQPTDIASRPVWGDTGTDQLLIQLASAQAVAACRINTALFLQQALSKSGKAQLYVWFEQNGKTKVRLFFGQNGVVLEDPGTGSAAANLGGWAIANQRTPLDWNITQGDEIRRPNRLRLQVDQQQIIYVGGKVILVGQGEFFLPLSTNQNQTL</sequence>
<dbReference type="GO" id="GO:0005737">
    <property type="term" value="C:cytoplasm"/>
    <property type="evidence" value="ECO:0007669"/>
    <property type="project" value="TreeGrafter"/>
</dbReference>
<dbReference type="GO" id="GO:0016853">
    <property type="term" value="F:isomerase activity"/>
    <property type="evidence" value="ECO:0007669"/>
    <property type="project" value="UniProtKB-KW"/>
</dbReference>
<evidence type="ECO:0000313" key="4">
    <source>
        <dbReference type="Proteomes" id="UP000030380"/>
    </source>
</evidence>
<feature type="active site" evidence="2">
    <location>
        <position position="47"/>
    </location>
</feature>
<gene>
    <name evidence="3" type="ORF">OA57_06815</name>
</gene>
<dbReference type="PANTHER" id="PTHR13774:SF32">
    <property type="entry name" value="ANTISENSE-ENHANCING SEQUENCE 1"/>
    <property type="match status" value="1"/>
</dbReference>